<dbReference type="InterPro" id="IPR024163">
    <property type="entry name" value="Aerotolerance_reg_N"/>
</dbReference>
<evidence type="ECO:0000313" key="4">
    <source>
        <dbReference type="Proteomes" id="UP001248581"/>
    </source>
</evidence>
<evidence type="ECO:0000256" key="1">
    <source>
        <dbReference type="SAM" id="Phobius"/>
    </source>
</evidence>
<dbReference type="NCBIfam" id="TIGR02226">
    <property type="entry name" value="two_anch"/>
    <property type="match status" value="1"/>
</dbReference>
<protein>
    <submittedName>
        <fullName evidence="3">BatA domain-containing protein</fullName>
    </submittedName>
</protein>
<evidence type="ECO:0000259" key="2">
    <source>
        <dbReference type="Pfam" id="PF07584"/>
    </source>
</evidence>
<gene>
    <name evidence="3" type="ORF">RI845_13425</name>
</gene>
<keyword evidence="1" id="KW-1133">Transmembrane helix</keyword>
<proteinExistence type="predicted"/>
<feature type="domain" description="Aerotolerance regulator N-terminal" evidence="2">
    <location>
        <begin position="1"/>
        <end position="75"/>
    </location>
</feature>
<reference evidence="4" key="1">
    <citation type="submission" date="2023-09" db="EMBL/GenBank/DDBJ databases">
        <authorList>
            <person name="Li S."/>
            <person name="Li X."/>
            <person name="Zhang C."/>
            <person name="Zhao Z."/>
        </authorList>
    </citation>
    <scope>NUCLEOTIDE SEQUENCE [LARGE SCALE GENOMIC DNA]</scope>
    <source>
        <strain evidence="4">SQ345</strain>
    </source>
</reference>
<keyword evidence="1" id="KW-0472">Membrane</keyword>
<organism evidence="3 4">
    <name type="scientific">Thalassotalea nanhaiensis</name>
    <dbReference type="NCBI Taxonomy" id="3065648"/>
    <lineage>
        <taxon>Bacteria</taxon>
        <taxon>Pseudomonadati</taxon>
        <taxon>Pseudomonadota</taxon>
        <taxon>Gammaproteobacteria</taxon>
        <taxon>Alteromonadales</taxon>
        <taxon>Colwelliaceae</taxon>
        <taxon>Thalassotalea</taxon>
    </lineage>
</organism>
<dbReference type="PANTHER" id="PTHR37464">
    <property type="entry name" value="BLL2463 PROTEIN"/>
    <property type="match status" value="1"/>
</dbReference>
<dbReference type="InterPro" id="IPR011933">
    <property type="entry name" value="Double_TM_dom"/>
</dbReference>
<keyword evidence="1" id="KW-0812">Transmembrane</keyword>
<dbReference type="Proteomes" id="UP001248581">
    <property type="component" value="Chromosome"/>
</dbReference>
<evidence type="ECO:0000313" key="3">
    <source>
        <dbReference type="EMBL" id="WNC67513.1"/>
    </source>
</evidence>
<name>A0ABY9TGW2_9GAMM</name>
<dbReference type="RefSeq" id="WP_348386672.1">
    <property type="nucleotide sequence ID" value="NZ_CP134146.1"/>
</dbReference>
<accession>A0ABY9TGW2</accession>
<dbReference type="PANTHER" id="PTHR37464:SF1">
    <property type="entry name" value="BLL2463 PROTEIN"/>
    <property type="match status" value="1"/>
</dbReference>
<dbReference type="EMBL" id="CP134146">
    <property type="protein sequence ID" value="WNC67513.1"/>
    <property type="molecule type" value="Genomic_DNA"/>
</dbReference>
<sequence length="463" mass="53043">MFSVSYPALLLGLLCLIIPILIHLFNKSRGRLVKVGSIELLRKLKTSQVRQVKIYRWLLLILRLCIFALATLLMAELWFNSTAINDNTRQVLVSKPWLKYAQQDEIERLFSRHKNDDIYLLGQKQLALTPHLAKTYNADLSIAKPFAIWPDIHQHINALKINQPMSIYITNEVPLTELTSVERIKPNISAQQAKQIDWQIKSILDDATSEHVSTFTVAIYQQENRNISPLLTALEAIQRHTISSLSVSVVNNEQLESVQAEVLFYLADKPLPEYLIERINQGMVVIKDNTVIGQNITSNQQTVVQQGQFNIVSTLELLAQTTVFRYVSASSQSTITHQTDQQALTPVNTFWSLSNGVHLLAINRFGLGKVIEFSSRFEPLWFGLTKQAEFPSVLTLLLSEHTQLKQYQNIKIEQSQLQLAHNGMDKQYDTNMVTKQPLFHYLALLLVCFWLLERLLSEKYYRG</sequence>
<keyword evidence="4" id="KW-1185">Reference proteome</keyword>
<dbReference type="Pfam" id="PF07584">
    <property type="entry name" value="BatA"/>
    <property type="match status" value="1"/>
</dbReference>
<feature type="transmembrane region" description="Helical" evidence="1">
    <location>
        <begin position="6"/>
        <end position="25"/>
    </location>
</feature>
<feature type="transmembrane region" description="Helical" evidence="1">
    <location>
        <begin position="57"/>
        <end position="79"/>
    </location>
</feature>